<feature type="domain" description="SPW repeat-containing integral membrane" evidence="2">
    <location>
        <begin position="36"/>
        <end position="133"/>
    </location>
</feature>
<keyword evidence="1" id="KW-0812">Transmembrane</keyword>
<dbReference type="Proteomes" id="UP000517694">
    <property type="component" value="Unassembled WGS sequence"/>
</dbReference>
<reference evidence="3 4" key="1">
    <citation type="submission" date="2020-08" db="EMBL/GenBank/DDBJ databases">
        <title>Whole-Genome Sequence of French Clinical Streptomyces mexicanus Strain Q0842.</title>
        <authorList>
            <person name="Boxberger M."/>
            <person name="La Scola B."/>
        </authorList>
    </citation>
    <scope>NUCLEOTIDE SEQUENCE [LARGE SCALE GENOMIC DNA]</scope>
    <source>
        <strain evidence="3 4">Marseille-Q0842</strain>
    </source>
</reference>
<name>A0A7X1LTV2_9ACTN</name>
<sequence>MSYPQHSTDMGTHPELTEMRERLEHAASSGRGIALEGLIVLSGLYAAISPWVVHFFPQSDITVNNLLVGITIGLIGLGTALAPERMFRMGWALAPLGVWLIISPWVVTAAHTARAGIIWNNVCLGAVVTLLGLAAMGLTVGVSRHPRD</sequence>
<organism evidence="3 4">
    <name type="scientific">Streptomyces mexicanus</name>
    <dbReference type="NCBI Taxonomy" id="178566"/>
    <lineage>
        <taxon>Bacteria</taxon>
        <taxon>Bacillati</taxon>
        <taxon>Actinomycetota</taxon>
        <taxon>Actinomycetes</taxon>
        <taxon>Kitasatosporales</taxon>
        <taxon>Streptomycetaceae</taxon>
        <taxon>Streptomyces</taxon>
    </lineage>
</organism>
<protein>
    <submittedName>
        <fullName evidence="3">SPW repeat protein</fullName>
    </submittedName>
</protein>
<evidence type="ECO:0000259" key="2">
    <source>
        <dbReference type="Pfam" id="PF03779"/>
    </source>
</evidence>
<accession>A0A7X1LTV2</accession>
<evidence type="ECO:0000256" key="1">
    <source>
        <dbReference type="SAM" id="Phobius"/>
    </source>
</evidence>
<comment type="caution">
    <text evidence="3">The sequence shown here is derived from an EMBL/GenBank/DDBJ whole genome shotgun (WGS) entry which is preliminary data.</text>
</comment>
<proteinExistence type="predicted"/>
<dbReference type="AlphaFoldDB" id="A0A7X1LTV2"/>
<keyword evidence="1" id="KW-0472">Membrane</keyword>
<dbReference type="EMBL" id="JACMHY010000020">
    <property type="protein sequence ID" value="MBC2869680.1"/>
    <property type="molecule type" value="Genomic_DNA"/>
</dbReference>
<evidence type="ECO:0000313" key="3">
    <source>
        <dbReference type="EMBL" id="MBC2869680.1"/>
    </source>
</evidence>
<gene>
    <name evidence="3" type="ORF">H1R13_33445</name>
</gene>
<feature type="transmembrane region" description="Helical" evidence="1">
    <location>
        <begin position="65"/>
        <end position="82"/>
    </location>
</feature>
<feature type="transmembrane region" description="Helical" evidence="1">
    <location>
        <begin position="32"/>
        <end position="53"/>
    </location>
</feature>
<keyword evidence="1" id="KW-1133">Transmembrane helix</keyword>
<dbReference type="RefSeq" id="WP_185948404.1">
    <property type="nucleotide sequence ID" value="NZ_JACMHY010000020.1"/>
</dbReference>
<evidence type="ECO:0000313" key="4">
    <source>
        <dbReference type="Proteomes" id="UP000517694"/>
    </source>
</evidence>
<dbReference type="InterPro" id="IPR005530">
    <property type="entry name" value="SPW"/>
</dbReference>
<feature type="transmembrane region" description="Helical" evidence="1">
    <location>
        <begin position="89"/>
        <end position="111"/>
    </location>
</feature>
<dbReference type="Pfam" id="PF03779">
    <property type="entry name" value="SPW"/>
    <property type="match status" value="1"/>
</dbReference>
<feature type="transmembrane region" description="Helical" evidence="1">
    <location>
        <begin position="117"/>
        <end position="142"/>
    </location>
</feature>
<keyword evidence="4" id="KW-1185">Reference proteome</keyword>